<dbReference type="GO" id="GO:0016846">
    <property type="term" value="F:carbon-sulfur lyase activity"/>
    <property type="evidence" value="ECO:0007669"/>
    <property type="project" value="InterPro"/>
</dbReference>
<dbReference type="SUPFAM" id="SSF51316">
    <property type="entry name" value="Mss4-like"/>
    <property type="match status" value="2"/>
</dbReference>
<sequence length="393" mass="43277">MLGLKNFSKVSGCAQRGSHLALSVSSMSRAFRKHLAGCLHVVSILVDTHASHLQSLRDVCRRVRILQTRRCCSQHSRRPRAYILRTPRPQRKAASALDSESAARRFADSRFNSIQKRHDPDRIDIAISTPPRRTMATTYHGNCHCGAFKFTFTPTEELKSAIACDCSICSRNSYRSTVAGSGFVVTKGDIDSTLATYLFGKREWAHKFCKVCGTSVLIQKTDESGLVLVNLRAVQDIDLDSLALNTDFKGSTIEPFYKAPTSPDVECPPGSSRYSGSCHCGTVTYTLVQEAKLTTVSDCNCSICSRNGALHAMIQTADLTLDGAETGVTEYRFGDKKLAHTFCKTCGVFLYARFPTPLIMTLNARTFNGFDLGEVAVKKSDNKARSPEYVVPE</sequence>
<dbReference type="InterPro" id="IPR052355">
    <property type="entry name" value="CENP-V-like"/>
</dbReference>
<keyword evidence="3" id="KW-0862">Zinc</keyword>
<accession>A0A8H6SPM9</accession>
<evidence type="ECO:0000256" key="2">
    <source>
        <dbReference type="ARBA" id="ARBA00022723"/>
    </source>
</evidence>
<dbReference type="InterPro" id="IPR011057">
    <property type="entry name" value="Mss4-like_sf"/>
</dbReference>
<proteinExistence type="inferred from homology"/>
<evidence type="ECO:0000313" key="5">
    <source>
        <dbReference type="EMBL" id="KAF7302441.1"/>
    </source>
</evidence>
<comment type="similarity">
    <text evidence="1">Belongs to the Gfa family.</text>
</comment>
<evidence type="ECO:0000259" key="4">
    <source>
        <dbReference type="PROSITE" id="PS51891"/>
    </source>
</evidence>
<gene>
    <name evidence="5" type="ORF">HMN09_00878100</name>
</gene>
<evidence type="ECO:0000313" key="6">
    <source>
        <dbReference type="Proteomes" id="UP000613580"/>
    </source>
</evidence>
<dbReference type="OrthoDB" id="2993351at2759"/>
<dbReference type="Proteomes" id="UP000613580">
    <property type="component" value="Unassembled WGS sequence"/>
</dbReference>
<dbReference type="AlphaFoldDB" id="A0A8H6SPM9"/>
<protein>
    <recommendedName>
        <fullName evidence="4">CENP-V/GFA domain-containing protein</fullName>
    </recommendedName>
</protein>
<dbReference type="PANTHER" id="PTHR28620:SF1">
    <property type="entry name" value="CENP-V_GFA DOMAIN-CONTAINING PROTEIN"/>
    <property type="match status" value="1"/>
</dbReference>
<dbReference type="Pfam" id="PF04828">
    <property type="entry name" value="GFA"/>
    <property type="match status" value="2"/>
</dbReference>
<comment type="caution">
    <text evidence="5">The sequence shown here is derived from an EMBL/GenBank/DDBJ whole genome shotgun (WGS) entry which is preliminary data.</text>
</comment>
<reference evidence="5" key="1">
    <citation type="submission" date="2020-05" db="EMBL/GenBank/DDBJ databases">
        <title>Mycena genomes resolve the evolution of fungal bioluminescence.</title>
        <authorList>
            <person name="Tsai I.J."/>
        </authorList>
    </citation>
    <scope>NUCLEOTIDE SEQUENCE</scope>
    <source>
        <strain evidence="5">110903Hualien_Pintung</strain>
    </source>
</reference>
<keyword evidence="6" id="KW-1185">Reference proteome</keyword>
<dbReference type="GO" id="GO:0046872">
    <property type="term" value="F:metal ion binding"/>
    <property type="evidence" value="ECO:0007669"/>
    <property type="project" value="UniProtKB-KW"/>
</dbReference>
<name>A0A8H6SPM9_MYCCL</name>
<dbReference type="EMBL" id="JACAZE010000012">
    <property type="protein sequence ID" value="KAF7302441.1"/>
    <property type="molecule type" value="Genomic_DNA"/>
</dbReference>
<dbReference type="PANTHER" id="PTHR28620">
    <property type="entry name" value="CENTROMERE PROTEIN V"/>
    <property type="match status" value="1"/>
</dbReference>
<dbReference type="PROSITE" id="PS51891">
    <property type="entry name" value="CENP_V_GFA"/>
    <property type="match status" value="2"/>
</dbReference>
<keyword evidence="2" id="KW-0479">Metal-binding</keyword>
<feature type="domain" description="CENP-V/GFA" evidence="4">
    <location>
        <begin position="274"/>
        <end position="381"/>
    </location>
</feature>
<evidence type="ECO:0000256" key="1">
    <source>
        <dbReference type="ARBA" id="ARBA00005495"/>
    </source>
</evidence>
<feature type="domain" description="CENP-V/GFA" evidence="4">
    <location>
        <begin position="139"/>
        <end position="257"/>
    </location>
</feature>
<dbReference type="InterPro" id="IPR006913">
    <property type="entry name" value="CENP-V/GFA"/>
</dbReference>
<dbReference type="Gene3D" id="2.170.150.70">
    <property type="match status" value="2"/>
</dbReference>
<organism evidence="5 6">
    <name type="scientific">Mycena chlorophos</name>
    <name type="common">Agaric fungus</name>
    <name type="synonym">Agaricus chlorophos</name>
    <dbReference type="NCBI Taxonomy" id="658473"/>
    <lineage>
        <taxon>Eukaryota</taxon>
        <taxon>Fungi</taxon>
        <taxon>Dikarya</taxon>
        <taxon>Basidiomycota</taxon>
        <taxon>Agaricomycotina</taxon>
        <taxon>Agaricomycetes</taxon>
        <taxon>Agaricomycetidae</taxon>
        <taxon>Agaricales</taxon>
        <taxon>Marasmiineae</taxon>
        <taxon>Mycenaceae</taxon>
        <taxon>Mycena</taxon>
    </lineage>
</organism>
<evidence type="ECO:0000256" key="3">
    <source>
        <dbReference type="ARBA" id="ARBA00022833"/>
    </source>
</evidence>